<dbReference type="EMBL" id="ATBP01000543">
    <property type="protein sequence ID" value="ETR69854.1"/>
    <property type="molecule type" value="Genomic_DNA"/>
</dbReference>
<evidence type="ECO:0000313" key="1">
    <source>
        <dbReference type="EMBL" id="ETR69854.1"/>
    </source>
</evidence>
<accession>A0A1V1P4X9</accession>
<sequence length="198" mass="23052">MMFNKTKRMGITLHAIQVNITSDKRLYNEAFKNQVENIVSNNQGFGKLKQIYDNTSDAILTGLHNSIKDFQYIHERLTGIRNAGFNKMHSGHQQQVYINTDSGLGQMYRSVFDQKILDRYNIDKNVFDAMQVCQVCFVNSKNSCKQKQIVEKVLMTKKDLESLKVQMQTLSDALKFYDPNSPDEFDFVIFRVVKMWLD</sequence>
<dbReference type="Proteomes" id="UP000189670">
    <property type="component" value="Unassembled WGS sequence"/>
</dbReference>
<comment type="caution">
    <text evidence="1">The sequence shown here is derived from an EMBL/GenBank/DDBJ whole genome shotgun (WGS) entry which is preliminary data.</text>
</comment>
<dbReference type="AlphaFoldDB" id="A0A1V1P4X9"/>
<gene>
    <name evidence="1" type="ORF">OMM_03653</name>
</gene>
<name>A0A1V1P4X9_9BACT</name>
<organism evidence="1 2">
    <name type="scientific">Candidatus Magnetoglobus multicellularis str. Araruama</name>
    <dbReference type="NCBI Taxonomy" id="890399"/>
    <lineage>
        <taxon>Bacteria</taxon>
        <taxon>Pseudomonadati</taxon>
        <taxon>Thermodesulfobacteriota</taxon>
        <taxon>Desulfobacteria</taxon>
        <taxon>Desulfobacterales</taxon>
        <taxon>Desulfobacteraceae</taxon>
        <taxon>Candidatus Magnetoglobus</taxon>
    </lineage>
</organism>
<protein>
    <submittedName>
        <fullName evidence="1">Uncharacterized protein</fullName>
    </submittedName>
</protein>
<evidence type="ECO:0000313" key="2">
    <source>
        <dbReference type="Proteomes" id="UP000189670"/>
    </source>
</evidence>
<proteinExistence type="predicted"/>
<reference evidence="2" key="1">
    <citation type="submission" date="2012-11" db="EMBL/GenBank/DDBJ databases">
        <authorList>
            <person name="Lucero-Rivera Y.E."/>
            <person name="Tovar-Ramirez D."/>
        </authorList>
    </citation>
    <scope>NUCLEOTIDE SEQUENCE [LARGE SCALE GENOMIC DNA]</scope>
    <source>
        <strain evidence="2">Araruama</strain>
    </source>
</reference>